<dbReference type="PANTHER" id="PTHR12815">
    <property type="entry name" value="SORTING AND ASSEMBLY MACHINERY SAMM50 PROTEIN FAMILY MEMBER"/>
    <property type="match status" value="1"/>
</dbReference>
<feature type="domain" description="POTRA" evidence="10">
    <location>
        <begin position="368"/>
        <end position="447"/>
    </location>
</feature>
<keyword evidence="5" id="KW-0677">Repeat</keyword>
<dbReference type="NCBIfam" id="TIGR03303">
    <property type="entry name" value="OM_YaeT"/>
    <property type="match status" value="1"/>
</dbReference>
<feature type="domain" description="POTRA" evidence="10">
    <location>
        <begin position="199"/>
        <end position="285"/>
    </location>
</feature>
<dbReference type="InterPro" id="IPR039910">
    <property type="entry name" value="D15-like"/>
</dbReference>
<comment type="subcellular location">
    <subcellularLocation>
        <location evidence="1">Membrane</location>
    </subcellularLocation>
</comment>
<proteinExistence type="predicted"/>
<keyword evidence="2" id="KW-1134">Transmembrane beta strand</keyword>
<dbReference type="InterPro" id="IPR000184">
    <property type="entry name" value="Bac_surfAg_D15"/>
</dbReference>
<evidence type="ECO:0000256" key="5">
    <source>
        <dbReference type="ARBA" id="ARBA00022737"/>
    </source>
</evidence>
<feature type="chain" id="PRO_5012594643" description="Outer membrane protein assembly factor BamA" evidence="9">
    <location>
        <begin position="32"/>
        <end position="804"/>
    </location>
</feature>
<keyword evidence="6" id="KW-0472">Membrane</keyword>
<evidence type="ECO:0000256" key="9">
    <source>
        <dbReference type="SAM" id="SignalP"/>
    </source>
</evidence>
<feature type="domain" description="POTRA" evidence="10">
    <location>
        <begin position="44"/>
        <end position="117"/>
    </location>
</feature>
<dbReference type="GO" id="GO:0071709">
    <property type="term" value="P:membrane assembly"/>
    <property type="evidence" value="ECO:0007669"/>
    <property type="project" value="InterPro"/>
</dbReference>
<evidence type="ECO:0000313" key="12">
    <source>
        <dbReference type="Proteomes" id="UP000190774"/>
    </source>
</evidence>
<keyword evidence="12" id="KW-1185">Reference proteome</keyword>
<organism evidence="11 12">
    <name type="scientific">Prosthecobacter debontii</name>
    <dbReference type="NCBI Taxonomy" id="48467"/>
    <lineage>
        <taxon>Bacteria</taxon>
        <taxon>Pseudomonadati</taxon>
        <taxon>Verrucomicrobiota</taxon>
        <taxon>Verrucomicrobiia</taxon>
        <taxon>Verrucomicrobiales</taxon>
        <taxon>Verrucomicrobiaceae</taxon>
        <taxon>Prosthecobacter</taxon>
    </lineage>
</organism>
<dbReference type="AlphaFoldDB" id="A0A1T4YQY2"/>
<dbReference type="Pfam" id="PF07244">
    <property type="entry name" value="POTRA"/>
    <property type="match status" value="5"/>
</dbReference>
<keyword evidence="4 9" id="KW-0732">Signal</keyword>
<dbReference type="PIRSF" id="PIRSF006076">
    <property type="entry name" value="OM_assembly_OMP85"/>
    <property type="match status" value="1"/>
</dbReference>
<protein>
    <recommendedName>
        <fullName evidence="8">Outer membrane protein assembly factor BamA</fullName>
    </recommendedName>
</protein>
<sequence length="804" mass="88481">MIHGVISSSKYALRPLLVALFMSAATVGSQAQVALDSPAAVGRKIVREVDVVYKGAATMDPDRIRAQMSTRVGEPYTDEAVERDLRTLYATGAVENVDIQAVNVSGGVKVVVTIAGRGGIGEIGFLGNAAFDNDKLRKEIEVKVGDPVDDAKLTAAQQKILELYNKKGFSDVLVTYDVTPSTKEGFSTVLFKIEEGGRGLIGDIRFEGNTAISDRKLRAKLTSKEKTFWRLWGKAGKLDNQAVLEDVRKVEQAYQDEGYVYVKVGYRREVVSDDKVALVFEITEGEKYDVASVSIEGITIFSQEDLTPAILTEAGYPYSGSDVRGDEKMIQDYYGSRGYADARVETRLSDAGPGKLNVVYSVYEGTKSYIRKVNISGNMKTKDEVIRRELPMAPGDELNTVQLETAQTRLENLNYFEGKGDANPLTVRPVSTEVDGFKDIEVNVTEKPTGSINFGAGFSSIDSIVGFIDVTQTNFDISDWGDFRGAGQRFNMNIRYGPRRQDFNLTFTEPWFLGQKLAFTTELFYRNMFYLSQADRYEQTNAGISLGLRKPFGEHAYFETTYTLQHINLDVNNDEDPSQIIRNEEGDYLQSKVDFAFVHDTRDSVFITRKGHKFEAGLMASGLGGDVEVWGANLGGQQFFSLPGDTILSFEGMARWVDGWGSSGTGNGDVPIFERLFLGGANNLRGYDYREAGPKDSTGEPIGGNVSIYGSIEYSFPILEKVRGAVFYDVGYISTDITAANTTTAGVRAGGPIVGDGEVYSNIGIGLRMFLPIGPIRLDLGLPLVKDDFTGDSPRFQFNMGYKF</sequence>
<dbReference type="Pfam" id="PF01103">
    <property type="entry name" value="Omp85"/>
    <property type="match status" value="1"/>
</dbReference>
<feature type="domain" description="POTRA" evidence="10">
    <location>
        <begin position="288"/>
        <end position="365"/>
    </location>
</feature>
<gene>
    <name evidence="11" type="ORF">SAMN02745166_03957</name>
</gene>
<reference evidence="12" key="1">
    <citation type="submission" date="2017-02" db="EMBL/GenBank/DDBJ databases">
        <authorList>
            <person name="Varghese N."/>
            <person name="Submissions S."/>
        </authorList>
    </citation>
    <scope>NUCLEOTIDE SEQUENCE [LARGE SCALE GENOMIC DNA]</scope>
    <source>
        <strain evidence="12">ATCC 700200</strain>
    </source>
</reference>
<name>A0A1T4YQY2_9BACT</name>
<dbReference type="PANTHER" id="PTHR12815:SF47">
    <property type="entry name" value="TRANSLOCATION AND ASSEMBLY MODULE SUBUNIT TAMA"/>
    <property type="match status" value="1"/>
</dbReference>
<evidence type="ECO:0000313" key="11">
    <source>
        <dbReference type="EMBL" id="SKB04073.1"/>
    </source>
</evidence>
<dbReference type="InterPro" id="IPR023707">
    <property type="entry name" value="OM_assembly_BamA"/>
</dbReference>
<dbReference type="EMBL" id="FUYE01000016">
    <property type="protein sequence ID" value="SKB04073.1"/>
    <property type="molecule type" value="Genomic_DNA"/>
</dbReference>
<dbReference type="Proteomes" id="UP000190774">
    <property type="component" value="Unassembled WGS sequence"/>
</dbReference>
<dbReference type="Gene3D" id="2.40.160.50">
    <property type="entry name" value="membrane protein fhac: a member of the omp85/tpsb transporter family"/>
    <property type="match status" value="1"/>
</dbReference>
<evidence type="ECO:0000256" key="1">
    <source>
        <dbReference type="ARBA" id="ARBA00004370"/>
    </source>
</evidence>
<evidence type="ECO:0000259" key="10">
    <source>
        <dbReference type="PROSITE" id="PS51779"/>
    </source>
</evidence>
<dbReference type="STRING" id="48467.SAMN02745166_03957"/>
<evidence type="ECO:0000256" key="8">
    <source>
        <dbReference type="NCBIfam" id="TIGR03303"/>
    </source>
</evidence>
<evidence type="ECO:0000256" key="2">
    <source>
        <dbReference type="ARBA" id="ARBA00022452"/>
    </source>
</evidence>
<evidence type="ECO:0000256" key="6">
    <source>
        <dbReference type="ARBA" id="ARBA00023136"/>
    </source>
</evidence>
<dbReference type="PROSITE" id="PS51779">
    <property type="entry name" value="POTRA"/>
    <property type="match status" value="4"/>
</dbReference>
<evidence type="ECO:0000256" key="7">
    <source>
        <dbReference type="ARBA" id="ARBA00023237"/>
    </source>
</evidence>
<keyword evidence="3" id="KW-0812">Transmembrane</keyword>
<keyword evidence="7" id="KW-0998">Cell outer membrane</keyword>
<dbReference type="InterPro" id="IPR010827">
    <property type="entry name" value="BamA/TamA_POTRA"/>
</dbReference>
<dbReference type="InterPro" id="IPR034746">
    <property type="entry name" value="POTRA"/>
</dbReference>
<feature type="signal peptide" evidence="9">
    <location>
        <begin position="1"/>
        <end position="31"/>
    </location>
</feature>
<dbReference type="GO" id="GO:0009279">
    <property type="term" value="C:cell outer membrane"/>
    <property type="evidence" value="ECO:0007669"/>
    <property type="project" value="UniProtKB-UniRule"/>
</dbReference>
<dbReference type="Gene3D" id="3.10.20.310">
    <property type="entry name" value="membrane protein fhac"/>
    <property type="match status" value="5"/>
</dbReference>
<accession>A0A1T4YQY2</accession>
<evidence type="ECO:0000256" key="3">
    <source>
        <dbReference type="ARBA" id="ARBA00022692"/>
    </source>
</evidence>
<evidence type="ECO:0000256" key="4">
    <source>
        <dbReference type="ARBA" id="ARBA00022729"/>
    </source>
</evidence>